<sequence>MQYPKKKTKGKMYRKVMILFIISLTSCMLVVSPSLYKCKKTEESDAINCDDVSDDDTIQKLAKAEEQNSKLKCLSKVLTELPIQKGKDKGTNLPAVFPHHGDAGHWQVWNRALDKRFKGLKALDRLVTSGNTCSVWEVGANVAAQDSKDLMALYGTCKYHAFEPVPDFNKKLEENWKDENQMTVHKFGIGGKDQIFGVSRNALKGNDGDATFLDDSNKQAGEVKIHIKSFDYVLEKTDGIPSMVEMNCEGCEWNFLMEALKHGWIKKVPIVQIGWHSYGDVGIGLRAMQLCDIRVLLSETHVMDYGLAFGWERWSLKE</sequence>
<gene>
    <name evidence="2" type="ORF">CDEB00056_LOCUS3975</name>
</gene>
<dbReference type="Gene3D" id="3.40.50.150">
    <property type="entry name" value="Vaccinia Virus protein VP39"/>
    <property type="match status" value="1"/>
</dbReference>
<organism evidence="2">
    <name type="scientific">Chaetoceros debilis</name>
    <dbReference type="NCBI Taxonomy" id="122233"/>
    <lineage>
        <taxon>Eukaryota</taxon>
        <taxon>Sar</taxon>
        <taxon>Stramenopiles</taxon>
        <taxon>Ochrophyta</taxon>
        <taxon>Bacillariophyta</taxon>
        <taxon>Coscinodiscophyceae</taxon>
        <taxon>Chaetocerotophycidae</taxon>
        <taxon>Chaetocerotales</taxon>
        <taxon>Chaetocerotaceae</taxon>
        <taxon>Chaetoceros</taxon>
    </lineage>
</organism>
<evidence type="ECO:0000313" key="2">
    <source>
        <dbReference type="EMBL" id="CAE0459134.1"/>
    </source>
</evidence>
<dbReference type="Pfam" id="PF05050">
    <property type="entry name" value="Methyltransf_21"/>
    <property type="match status" value="1"/>
</dbReference>
<dbReference type="NCBIfam" id="TIGR01444">
    <property type="entry name" value="fkbM_fam"/>
    <property type="match status" value="1"/>
</dbReference>
<dbReference type="AlphaFoldDB" id="A0A7S3V626"/>
<accession>A0A7S3V626</accession>
<name>A0A7S3V626_9STRA</name>
<dbReference type="InterPro" id="IPR029063">
    <property type="entry name" value="SAM-dependent_MTases_sf"/>
</dbReference>
<evidence type="ECO:0000259" key="1">
    <source>
        <dbReference type="Pfam" id="PF05050"/>
    </source>
</evidence>
<dbReference type="SUPFAM" id="SSF53335">
    <property type="entry name" value="S-adenosyl-L-methionine-dependent methyltransferases"/>
    <property type="match status" value="1"/>
</dbReference>
<proteinExistence type="predicted"/>
<dbReference type="PROSITE" id="PS51257">
    <property type="entry name" value="PROKAR_LIPOPROTEIN"/>
    <property type="match status" value="1"/>
</dbReference>
<protein>
    <recommendedName>
        <fullName evidence="1">Methyltransferase FkbM domain-containing protein</fullName>
    </recommendedName>
</protein>
<reference evidence="2" key="1">
    <citation type="submission" date="2021-01" db="EMBL/GenBank/DDBJ databases">
        <authorList>
            <person name="Corre E."/>
            <person name="Pelletier E."/>
            <person name="Niang G."/>
            <person name="Scheremetjew M."/>
            <person name="Finn R."/>
            <person name="Kale V."/>
            <person name="Holt S."/>
            <person name="Cochrane G."/>
            <person name="Meng A."/>
            <person name="Brown T."/>
            <person name="Cohen L."/>
        </authorList>
    </citation>
    <scope>NUCLEOTIDE SEQUENCE</scope>
    <source>
        <strain evidence="2">MM31A-1</strain>
    </source>
</reference>
<dbReference type="InterPro" id="IPR006342">
    <property type="entry name" value="FkbM_mtfrase"/>
</dbReference>
<feature type="domain" description="Methyltransferase FkbM" evidence="1">
    <location>
        <begin position="138"/>
        <end position="271"/>
    </location>
</feature>
<dbReference type="EMBL" id="HBIO01005588">
    <property type="protein sequence ID" value="CAE0459134.1"/>
    <property type="molecule type" value="Transcribed_RNA"/>
</dbReference>